<comment type="caution">
    <text evidence="1">The sequence shown here is derived from an EMBL/GenBank/DDBJ whole genome shotgun (WGS) entry which is preliminary data.</text>
</comment>
<accession>A0A8J2QB61</accession>
<evidence type="ECO:0000313" key="2">
    <source>
        <dbReference type="Proteomes" id="UP000746747"/>
    </source>
</evidence>
<proteinExistence type="predicted"/>
<keyword evidence="2" id="KW-1185">Reference proteome</keyword>
<protein>
    <submittedName>
        <fullName evidence="1">Uncharacterized protein</fullName>
    </submittedName>
</protein>
<organism evidence="1 2">
    <name type="scientific">Cercopithifilaria johnstoni</name>
    <dbReference type="NCBI Taxonomy" id="2874296"/>
    <lineage>
        <taxon>Eukaryota</taxon>
        <taxon>Metazoa</taxon>
        <taxon>Ecdysozoa</taxon>
        <taxon>Nematoda</taxon>
        <taxon>Chromadorea</taxon>
        <taxon>Rhabditida</taxon>
        <taxon>Spirurina</taxon>
        <taxon>Spiruromorpha</taxon>
        <taxon>Filarioidea</taxon>
        <taxon>Onchocercidae</taxon>
        <taxon>Cercopithifilaria</taxon>
    </lineage>
</organism>
<reference evidence="1" key="1">
    <citation type="submission" date="2021-09" db="EMBL/GenBank/DDBJ databases">
        <authorList>
            <consortium name="Pathogen Informatics"/>
        </authorList>
    </citation>
    <scope>NUCLEOTIDE SEQUENCE</scope>
</reference>
<evidence type="ECO:0000313" key="1">
    <source>
        <dbReference type="EMBL" id="CAG9540174.1"/>
    </source>
</evidence>
<dbReference type="Proteomes" id="UP000746747">
    <property type="component" value="Unassembled WGS sequence"/>
</dbReference>
<dbReference type="AlphaFoldDB" id="A0A8J2QB61"/>
<sequence length="91" mass="10171">MKDVAKSQSKLNIEMKKMKAHQHTHILELNQFSNGVADDVMRPEVMLDDVIPDPDVVALGDVICASRRTMLVEKPGKFGKRIPISRALTDT</sequence>
<name>A0A8J2QB61_9BILA</name>
<gene>
    <name evidence="1" type="ORF">CJOHNSTONI_LOCUS9711</name>
</gene>
<dbReference type="EMBL" id="CAKAEH010001904">
    <property type="protein sequence ID" value="CAG9540174.1"/>
    <property type="molecule type" value="Genomic_DNA"/>
</dbReference>